<proteinExistence type="inferred from homology"/>
<evidence type="ECO:0000313" key="10">
    <source>
        <dbReference type="Proteomes" id="UP001642520"/>
    </source>
</evidence>
<evidence type="ECO:0000256" key="3">
    <source>
        <dbReference type="ARBA" id="ARBA00012646"/>
    </source>
</evidence>
<keyword evidence="5" id="KW-0378">Hydrolase</keyword>
<evidence type="ECO:0000313" key="9">
    <source>
        <dbReference type="EMBL" id="CAL7951906.1"/>
    </source>
</evidence>
<keyword evidence="6" id="KW-1015">Disulfide bond</keyword>
<evidence type="ECO:0000256" key="1">
    <source>
        <dbReference type="ARBA" id="ARBA00000032"/>
    </source>
</evidence>
<protein>
    <recommendedName>
        <fullName evidence="3">acid phosphatase</fullName>
        <ecNumber evidence="3">3.1.3.2</ecNumber>
    </recommendedName>
</protein>
<comment type="similarity">
    <text evidence="2">Belongs to the histidine acid phosphatase family.</text>
</comment>
<keyword evidence="10" id="KW-1185">Reference proteome</keyword>
<dbReference type="EC" id="3.1.3.2" evidence="3"/>
<dbReference type="InterPro" id="IPR050645">
    <property type="entry name" value="Histidine_acid_phosphatase"/>
</dbReference>
<feature type="signal peptide" evidence="8">
    <location>
        <begin position="1"/>
        <end position="22"/>
    </location>
</feature>
<evidence type="ECO:0000256" key="8">
    <source>
        <dbReference type="SAM" id="SignalP"/>
    </source>
</evidence>
<evidence type="ECO:0000256" key="7">
    <source>
        <dbReference type="ARBA" id="ARBA00023180"/>
    </source>
</evidence>
<feature type="chain" id="PRO_5047044733" description="acid phosphatase" evidence="8">
    <location>
        <begin position="23"/>
        <end position="416"/>
    </location>
</feature>
<accession>A0ABP1PH68</accession>
<dbReference type="SUPFAM" id="SSF53254">
    <property type="entry name" value="Phosphoglycerate mutase-like"/>
    <property type="match status" value="1"/>
</dbReference>
<evidence type="ECO:0000256" key="5">
    <source>
        <dbReference type="ARBA" id="ARBA00022801"/>
    </source>
</evidence>
<comment type="caution">
    <text evidence="9">The sequence shown here is derived from an EMBL/GenBank/DDBJ whole genome shotgun (WGS) entry which is preliminary data.</text>
</comment>
<dbReference type="InterPro" id="IPR000560">
    <property type="entry name" value="His_Pase_clade-2"/>
</dbReference>
<dbReference type="CDD" id="cd07061">
    <property type="entry name" value="HP_HAP_like"/>
    <property type="match status" value="1"/>
</dbReference>
<dbReference type="PANTHER" id="PTHR11567:SF211">
    <property type="entry name" value="PROSTATIC ACID PHOSPHATASE"/>
    <property type="match status" value="1"/>
</dbReference>
<name>A0ABP1PH68_XYLVO</name>
<keyword evidence="4 8" id="KW-0732">Signal</keyword>
<evidence type="ECO:0000256" key="4">
    <source>
        <dbReference type="ARBA" id="ARBA00022729"/>
    </source>
</evidence>
<dbReference type="Gene3D" id="3.40.50.1240">
    <property type="entry name" value="Phosphoglycerate mutase-like"/>
    <property type="match status" value="1"/>
</dbReference>
<dbReference type="EMBL" id="CAXAJV020001301">
    <property type="protein sequence ID" value="CAL7951906.1"/>
    <property type="molecule type" value="Genomic_DNA"/>
</dbReference>
<sequence>MLFNRLVTLNIFFLFTIVAVNCDLDLQLLHVVFRHGEKVPQREFQNYPNDPYRDYSYGPIGDGDLTNQGKLREYKIGTMLRGRYKEYFGPDYWPEKIYARSTSVARTQLSLQLVMAGLFPPSERQTWNPQLPWIPTFTFFMPYETDNLLFPDHCSRYQEEYSKFLRQNKARDLLSKYKSEMAYLTARTGKAINTTSAVTHLYNLLKEQAAHNLTLPQWTKTVFPTTMKDIVALDFRLRSYTRTLKRLNGGFLIRKMVDDIKLYKAGKLEPYDRKAFLFAAHEMNVAAVARALELDEPIIPAYGATIIFETLRDKKRNYYIRVLLWTGVSEQLVIQTIPGCAELCPLEDFFAIVKDILPNDEEYYCRPSRNLEKVSNIQEEYSSASSTTVANIWNWLLPLLFLALSSMRNDIVSIRC</sequence>
<dbReference type="Proteomes" id="UP001642520">
    <property type="component" value="Unassembled WGS sequence"/>
</dbReference>
<evidence type="ECO:0000256" key="2">
    <source>
        <dbReference type="ARBA" id="ARBA00005375"/>
    </source>
</evidence>
<dbReference type="PANTHER" id="PTHR11567">
    <property type="entry name" value="ACID PHOSPHATASE-RELATED"/>
    <property type="match status" value="1"/>
</dbReference>
<reference evidence="9 10" key="1">
    <citation type="submission" date="2024-08" db="EMBL/GenBank/DDBJ databases">
        <authorList>
            <person name="Will J Nash"/>
            <person name="Angela Man"/>
            <person name="Seanna McTaggart"/>
            <person name="Kendall Baker"/>
            <person name="Tom Barker"/>
            <person name="Leah Catchpole"/>
            <person name="Alex Durrant"/>
            <person name="Karim Gharbi"/>
            <person name="Naomi Irish"/>
            <person name="Gemy Kaithakottil"/>
            <person name="Debby Ku"/>
            <person name="Aaliyah Providence"/>
            <person name="Felix Shaw"/>
            <person name="David Swarbreck"/>
            <person name="Chris Watkins"/>
            <person name="Ann M. McCartney"/>
            <person name="Giulio Formenti"/>
            <person name="Alice Mouton"/>
            <person name="Noel Vella"/>
            <person name="Bjorn M von Reumont"/>
            <person name="Adriana Vella"/>
            <person name="Wilfried Haerty"/>
        </authorList>
    </citation>
    <scope>NUCLEOTIDE SEQUENCE [LARGE SCALE GENOMIC DNA]</scope>
</reference>
<dbReference type="Pfam" id="PF00328">
    <property type="entry name" value="His_Phos_2"/>
    <property type="match status" value="1"/>
</dbReference>
<dbReference type="InterPro" id="IPR029033">
    <property type="entry name" value="His_PPase_superfam"/>
</dbReference>
<organism evidence="9 10">
    <name type="scientific">Xylocopa violacea</name>
    <name type="common">Violet carpenter bee</name>
    <name type="synonym">Apis violacea</name>
    <dbReference type="NCBI Taxonomy" id="135666"/>
    <lineage>
        <taxon>Eukaryota</taxon>
        <taxon>Metazoa</taxon>
        <taxon>Ecdysozoa</taxon>
        <taxon>Arthropoda</taxon>
        <taxon>Hexapoda</taxon>
        <taxon>Insecta</taxon>
        <taxon>Pterygota</taxon>
        <taxon>Neoptera</taxon>
        <taxon>Endopterygota</taxon>
        <taxon>Hymenoptera</taxon>
        <taxon>Apocrita</taxon>
        <taxon>Aculeata</taxon>
        <taxon>Apoidea</taxon>
        <taxon>Anthophila</taxon>
        <taxon>Apidae</taxon>
        <taxon>Xylocopa</taxon>
        <taxon>Xylocopa</taxon>
    </lineage>
</organism>
<evidence type="ECO:0000256" key="6">
    <source>
        <dbReference type="ARBA" id="ARBA00023157"/>
    </source>
</evidence>
<gene>
    <name evidence="9" type="ORF">XYLVIOL_LOCUS10771</name>
</gene>
<keyword evidence="7" id="KW-0325">Glycoprotein</keyword>
<comment type="catalytic activity">
    <reaction evidence="1">
        <text>a phosphate monoester + H2O = an alcohol + phosphate</text>
        <dbReference type="Rhea" id="RHEA:15017"/>
        <dbReference type="ChEBI" id="CHEBI:15377"/>
        <dbReference type="ChEBI" id="CHEBI:30879"/>
        <dbReference type="ChEBI" id="CHEBI:43474"/>
        <dbReference type="ChEBI" id="CHEBI:67140"/>
        <dbReference type="EC" id="3.1.3.2"/>
    </reaction>
</comment>